<organism evidence="1">
    <name type="scientific">Graphocephala atropunctata</name>
    <dbReference type="NCBI Taxonomy" id="36148"/>
    <lineage>
        <taxon>Eukaryota</taxon>
        <taxon>Metazoa</taxon>
        <taxon>Ecdysozoa</taxon>
        <taxon>Arthropoda</taxon>
        <taxon>Hexapoda</taxon>
        <taxon>Insecta</taxon>
        <taxon>Pterygota</taxon>
        <taxon>Neoptera</taxon>
        <taxon>Paraneoptera</taxon>
        <taxon>Hemiptera</taxon>
        <taxon>Auchenorrhyncha</taxon>
        <taxon>Membracoidea</taxon>
        <taxon>Cicadellidae</taxon>
        <taxon>Cicadellinae</taxon>
        <taxon>Cicadellini</taxon>
        <taxon>Graphocephala</taxon>
    </lineage>
</organism>
<evidence type="ECO:0000313" key="1">
    <source>
        <dbReference type="EMBL" id="JAT15774.1"/>
    </source>
</evidence>
<dbReference type="EMBL" id="GEBQ01024203">
    <property type="protein sequence ID" value="JAT15774.1"/>
    <property type="molecule type" value="Transcribed_RNA"/>
</dbReference>
<protein>
    <recommendedName>
        <fullName evidence="2">Transposase Helix-turn-helix domain-containing protein</fullName>
    </recommendedName>
</protein>
<accession>A0A1B6KX11</accession>
<proteinExistence type="predicted"/>
<dbReference type="AlphaFoldDB" id="A0A1B6KX11"/>
<reference evidence="1" key="1">
    <citation type="submission" date="2015-11" db="EMBL/GenBank/DDBJ databases">
        <title>De novo transcriptome assembly of four potential Pierce s Disease insect vectors from Arizona vineyards.</title>
        <authorList>
            <person name="Tassone E.E."/>
        </authorList>
    </citation>
    <scope>NUCLEOTIDE SEQUENCE</scope>
</reference>
<name>A0A1B6KX11_9HEMI</name>
<evidence type="ECO:0008006" key="2">
    <source>
        <dbReference type="Google" id="ProtNLM"/>
    </source>
</evidence>
<sequence>MSRRRDLLLAAAITVILGSQRRKRRFWVRPSLASRNKYSATDLLRDLNDDDHADDPSLKREIRCDGSFKNFLRMTSEDFEYIIGMIGHKIERKNTTFRDAIPVREKLAVTLRFLASGDSYQSLSYLFKISKSAISLFIPLVCEALIDLLQDYIKVSPIFRKRMDGSG</sequence>
<gene>
    <name evidence="1" type="ORF">g.50449</name>
</gene>